<evidence type="ECO:0000313" key="5">
    <source>
        <dbReference type="Proteomes" id="UP000633814"/>
    </source>
</evidence>
<keyword evidence="1" id="KW-0472">Membrane</keyword>
<dbReference type="PROSITE" id="PS50887">
    <property type="entry name" value="GGDEF"/>
    <property type="match status" value="1"/>
</dbReference>
<dbReference type="CDD" id="cd01949">
    <property type="entry name" value="GGDEF"/>
    <property type="match status" value="1"/>
</dbReference>
<protein>
    <submittedName>
        <fullName evidence="4">EAL domain-containing protein</fullName>
    </submittedName>
</protein>
<dbReference type="PANTHER" id="PTHR33121">
    <property type="entry name" value="CYCLIC DI-GMP PHOSPHODIESTERASE PDEF"/>
    <property type="match status" value="1"/>
</dbReference>
<dbReference type="Pfam" id="PF00563">
    <property type="entry name" value="EAL"/>
    <property type="match status" value="1"/>
</dbReference>
<evidence type="ECO:0000259" key="2">
    <source>
        <dbReference type="PROSITE" id="PS50883"/>
    </source>
</evidence>
<keyword evidence="1" id="KW-0812">Transmembrane</keyword>
<sequence>MPETWKVNDSISRASAVVFYLLTAGFYTIIALLGLVEHLFLAKLILPLLSFNLVLATALVSLGLTALLFNRRKLQIFCGLLILSFISYLWLATRRGQLQDLSGMPLSLLSVLLLLAAAILVCSHTTRVGHYLWRIMAFICLVYGCYAQLSLWFPQLPWQNTTPFSSSLLPIMLIMVGISLWLKQHFQLQVTRPLSHSAIAAMLMFQAGYGIWFALSVFDVRYETHLAEQKVTRVVSQVQAQLAFSEELFQRARTRWQRVNPAERLQFITEDLSAITAAYDVVYGAVIFDQQQQAVLMTGKAASFQEQGLFSSEGTRSWLFSGSDQEAMAINRASLDSDLPIMMLRLALPVTDASPEFLLVLINLQQALLVDNSVGAAKIQIYLEVLPQLLFTADASGFKRATLPDLQRRYPYHQQIQPDQANWGSIPFYVFITDLTELQARSRLHQIILWVSLLFCCTFILAADRTRLLRHEKVKLSTLAKFDDITGLLRRDAFYQAVEQVVIREKTAPEVIIFIDLDGFKPINDSFGHDVGDKLLSEMALRIRLLCGEQALLARFSGDEFLVYLPESPFEATEQLANALLRALSQPSAVTGFDVYLSASIGIVQNQEAHCSSQLLTQLADVAMSNAKQAGGNTYRFYQDTMADNYRNIVAMRNKLQAALDAEQLQVYYQPVMEFSTGKTVAIESLVRWQHQGSFISPVSFIPIAEQTGQIIQIGEQVMKMVLRDLVENPGLAKLSVAINVSAQQLRRYDFVQFLGAVLAEYQIDPARICIELTESALLEEQGHTLALPNQIKALGCQLAIDDFGTGYSSLSYLYRLPADIVKLDRSFTRDLTHDLKQRKIVEMLVSTCNQIGKTVVIEGVETAEMSELCQQLGCDRAQGYYYARPMPLAELLTFLNRPAEQG</sequence>
<reference evidence="4 5" key="1">
    <citation type="submission" date="2021-10" db="EMBL/GenBank/DDBJ databases">
        <title>Alishewanella koreense sp. nov. isolated from seawater of southwestern coast in South Korea and the proposal for the reclassification of Rheinheimera perlucida and Rheinheimera tuosuensis as Arsukibacterium perlucida and Arsukibacterium tuosuensis.</title>
        <authorList>
            <person name="Kim K.H."/>
            <person name="Ruan W."/>
            <person name="Kim K.R."/>
            <person name="Baek J.H."/>
            <person name="Jeon C.O."/>
        </authorList>
    </citation>
    <scope>NUCLEOTIDE SEQUENCE [LARGE SCALE GENOMIC DNA]</scope>
    <source>
        <strain evidence="4 5">16-MA</strain>
    </source>
</reference>
<keyword evidence="1" id="KW-1133">Transmembrane helix</keyword>
<proteinExistence type="predicted"/>
<dbReference type="Gene3D" id="3.30.70.270">
    <property type="match status" value="1"/>
</dbReference>
<dbReference type="InterPro" id="IPR050706">
    <property type="entry name" value="Cyclic-di-GMP_PDE-like"/>
</dbReference>
<comment type="caution">
    <text evidence="4">The sequence shown here is derived from an EMBL/GenBank/DDBJ whole genome shotgun (WGS) entry which is preliminary data.</text>
</comment>
<dbReference type="EMBL" id="JAEINI020000007">
    <property type="protein sequence ID" value="MCB5227408.1"/>
    <property type="molecule type" value="Genomic_DNA"/>
</dbReference>
<feature type="transmembrane region" description="Helical" evidence="1">
    <location>
        <begin position="104"/>
        <end position="122"/>
    </location>
</feature>
<feature type="transmembrane region" description="Helical" evidence="1">
    <location>
        <begin position="16"/>
        <end position="36"/>
    </location>
</feature>
<dbReference type="SUPFAM" id="SSF55073">
    <property type="entry name" value="Nucleotide cyclase"/>
    <property type="match status" value="1"/>
</dbReference>
<dbReference type="RefSeq" id="WP_226751475.1">
    <property type="nucleotide sequence ID" value="NZ_JAEINI020000007.1"/>
</dbReference>
<dbReference type="InterPro" id="IPR001633">
    <property type="entry name" value="EAL_dom"/>
</dbReference>
<name>A0ABS8C4Y9_9ALTE</name>
<evidence type="ECO:0000313" key="4">
    <source>
        <dbReference type="EMBL" id="MCB5227408.1"/>
    </source>
</evidence>
<dbReference type="InterPro" id="IPR043128">
    <property type="entry name" value="Rev_trsase/Diguanyl_cyclase"/>
</dbReference>
<evidence type="ECO:0000256" key="1">
    <source>
        <dbReference type="SAM" id="Phobius"/>
    </source>
</evidence>
<accession>A0ABS8C4Y9</accession>
<dbReference type="Pfam" id="PF00990">
    <property type="entry name" value="GGDEF"/>
    <property type="match status" value="1"/>
</dbReference>
<keyword evidence="5" id="KW-1185">Reference proteome</keyword>
<dbReference type="PANTHER" id="PTHR33121:SF70">
    <property type="entry name" value="SIGNALING PROTEIN YKOW"/>
    <property type="match status" value="1"/>
</dbReference>
<feature type="transmembrane region" description="Helical" evidence="1">
    <location>
        <begin position="194"/>
        <end position="215"/>
    </location>
</feature>
<dbReference type="Proteomes" id="UP000633814">
    <property type="component" value="Unassembled WGS sequence"/>
</dbReference>
<dbReference type="SMART" id="SM00052">
    <property type="entry name" value="EAL"/>
    <property type="match status" value="1"/>
</dbReference>
<gene>
    <name evidence="4" type="ORF">JAO78_011365</name>
</gene>
<feature type="transmembrane region" description="Helical" evidence="1">
    <location>
        <begin position="131"/>
        <end position="152"/>
    </location>
</feature>
<feature type="transmembrane region" description="Helical" evidence="1">
    <location>
        <begin position="76"/>
        <end position="92"/>
    </location>
</feature>
<organism evidence="4 5">
    <name type="scientific">Alishewanella maricola</name>
    <dbReference type="NCBI Taxonomy" id="2795740"/>
    <lineage>
        <taxon>Bacteria</taxon>
        <taxon>Pseudomonadati</taxon>
        <taxon>Pseudomonadota</taxon>
        <taxon>Gammaproteobacteria</taxon>
        <taxon>Alteromonadales</taxon>
        <taxon>Alteromonadaceae</taxon>
        <taxon>Alishewanella</taxon>
    </lineage>
</organism>
<feature type="transmembrane region" description="Helical" evidence="1">
    <location>
        <begin position="48"/>
        <end position="69"/>
    </location>
</feature>
<dbReference type="CDD" id="cd01948">
    <property type="entry name" value="EAL"/>
    <property type="match status" value="1"/>
</dbReference>
<dbReference type="NCBIfam" id="TIGR00254">
    <property type="entry name" value="GGDEF"/>
    <property type="match status" value="1"/>
</dbReference>
<evidence type="ECO:0000259" key="3">
    <source>
        <dbReference type="PROSITE" id="PS50887"/>
    </source>
</evidence>
<dbReference type="PROSITE" id="PS50883">
    <property type="entry name" value="EAL"/>
    <property type="match status" value="1"/>
</dbReference>
<feature type="domain" description="GGDEF" evidence="3">
    <location>
        <begin position="508"/>
        <end position="640"/>
    </location>
</feature>
<dbReference type="InterPro" id="IPR000160">
    <property type="entry name" value="GGDEF_dom"/>
</dbReference>
<dbReference type="InterPro" id="IPR029787">
    <property type="entry name" value="Nucleotide_cyclase"/>
</dbReference>
<feature type="domain" description="EAL" evidence="2">
    <location>
        <begin position="649"/>
        <end position="900"/>
    </location>
</feature>
<feature type="transmembrane region" description="Helical" evidence="1">
    <location>
        <begin position="164"/>
        <end position="182"/>
    </location>
</feature>
<dbReference type="SUPFAM" id="SSF141868">
    <property type="entry name" value="EAL domain-like"/>
    <property type="match status" value="1"/>
</dbReference>
<dbReference type="InterPro" id="IPR035919">
    <property type="entry name" value="EAL_sf"/>
</dbReference>
<dbReference type="SMART" id="SM00267">
    <property type="entry name" value="GGDEF"/>
    <property type="match status" value="1"/>
</dbReference>
<dbReference type="Gene3D" id="3.20.20.450">
    <property type="entry name" value="EAL domain"/>
    <property type="match status" value="1"/>
</dbReference>